<proteinExistence type="predicted"/>
<gene>
    <name evidence="2" type="ORF">A2572_00570</name>
</gene>
<keyword evidence="1" id="KW-1133">Transmembrane helix</keyword>
<organism evidence="2 3">
    <name type="scientific">Candidatus Collierbacteria bacterium RIFOXYD1_FULL_40_9</name>
    <dbReference type="NCBI Taxonomy" id="1817731"/>
    <lineage>
        <taxon>Bacteria</taxon>
        <taxon>Candidatus Collieribacteriota</taxon>
    </lineage>
</organism>
<reference evidence="2 3" key="1">
    <citation type="journal article" date="2016" name="Nat. Commun.">
        <title>Thousands of microbial genomes shed light on interconnected biogeochemical processes in an aquifer system.</title>
        <authorList>
            <person name="Anantharaman K."/>
            <person name="Brown C.T."/>
            <person name="Hug L.A."/>
            <person name="Sharon I."/>
            <person name="Castelle C.J."/>
            <person name="Probst A.J."/>
            <person name="Thomas B.C."/>
            <person name="Singh A."/>
            <person name="Wilkins M.J."/>
            <person name="Karaoz U."/>
            <person name="Brodie E.L."/>
            <person name="Williams K.H."/>
            <person name="Hubbard S.S."/>
            <person name="Banfield J.F."/>
        </authorList>
    </citation>
    <scope>NUCLEOTIDE SEQUENCE [LARGE SCALE GENOMIC DNA]</scope>
</reference>
<dbReference type="AlphaFoldDB" id="A0A1F5FWM1"/>
<name>A0A1F5FWM1_9BACT</name>
<evidence type="ECO:0000256" key="1">
    <source>
        <dbReference type="SAM" id="Phobius"/>
    </source>
</evidence>
<evidence type="ECO:0008006" key="4">
    <source>
        <dbReference type="Google" id="ProtNLM"/>
    </source>
</evidence>
<protein>
    <recommendedName>
        <fullName evidence="4">Type II secretion system protein GspI C-terminal domain-containing protein</fullName>
    </recommendedName>
</protein>
<sequence length="124" mass="13678">MRNKGQMLIEIVISVGILALVLIGVSDLMTRTQRVSTFQAKRDEANSIAKQILNDYRLQRDNDPDGFAASVTGINRQTCVEGKEYSCVALVESVNGDVDVTVTVSWVEGENTFSINLNQKLNDL</sequence>
<dbReference type="Proteomes" id="UP000179237">
    <property type="component" value="Unassembled WGS sequence"/>
</dbReference>
<dbReference type="EMBL" id="MFAQ01000004">
    <property type="protein sequence ID" value="OGD84008.1"/>
    <property type="molecule type" value="Genomic_DNA"/>
</dbReference>
<keyword evidence="1" id="KW-0812">Transmembrane</keyword>
<feature type="transmembrane region" description="Helical" evidence="1">
    <location>
        <begin position="7"/>
        <end position="25"/>
    </location>
</feature>
<evidence type="ECO:0000313" key="2">
    <source>
        <dbReference type="EMBL" id="OGD84008.1"/>
    </source>
</evidence>
<keyword evidence="1" id="KW-0472">Membrane</keyword>
<evidence type="ECO:0000313" key="3">
    <source>
        <dbReference type="Proteomes" id="UP000179237"/>
    </source>
</evidence>
<accession>A0A1F5FWM1</accession>
<comment type="caution">
    <text evidence="2">The sequence shown here is derived from an EMBL/GenBank/DDBJ whole genome shotgun (WGS) entry which is preliminary data.</text>
</comment>